<dbReference type="Proteomes" id="UP000176037">
    <property type="component" value="Unassembled WGS sequence"/>
</dbReference>
<name>A0A1E8FD65_9ALTE</name>
<sequence>MNLKHAALDVIKQSHKNITIVDTNLHTTQQTTLVLALNKFLMQYGTHIRHNMIQNSAYKNASGSVKEYGGKQ</sequence>
<dbReference type="STRING" id="1856405.BFC17_20105"/>
<evidence type="ECO:0000313" key="2">
    <source>
        <dbReference type="Proteomes" id="UP000176037"/>
    </source>
</evidence>
<dbReference type="EMBL" id="MJIC01000014">
    <property type="protein sequence ID" value="OFI33872.1"/>
    <property type="molecule type" value="Genomic_DNA"/>
</dbReference>
<dbReference type="AlphaFoldDB" id="A0A1E8FD65"/>
<comment type="caution">
    <text evidence="1">The sequence shown here is derived from an EMBL/GenBank/DDBJ whole genome shotgun (WGS) entry which is preliminary data.</text>
</comment>
<organism evidence="1 2">
    <name type="scientific">Alteromonas lipolytica</name>
    <dbReference type="NCBI Taxonomy" id="1856405"/>
    <lineage>
        <taxon>Bacteria</taxon>
        <taxon>Pseudomonadati</taxon>
        <taxon>Pseudomonadota</taxon>
        <taxon>Gammaproteobacteria</taxon>
        <taxon>Alteromonadales</taxon>
        <taxon>Alteromonadaceae</taxon>
        <taxon>Alteromonas/Salinimonas group</taxon>
        <taxon>Alteromonas</taxon>
    </lineage>
</organism>
<protein>
    <submittedName>
        <fullName evidence="1">Uncharacterized protein</fullName>
    </submittedName>
</protein>
<evidence type="ECO:0000313" key="1">
    <source>
        <dbReference type="EMBL" id="OFI33872.1"/>
    </source>
</evidence>
<keyword evidence="2" id="KW-1185">Reference proteome</keyword>
<accession>A0A1E8FD65</accession>
<proteinExistence type="predicted"/>
<gene>
    <name evidence="1" type="ORF">BFC17_20105</name>
</gene>
<reference evidence="1 2" key="1">
    <citation type="submission" date="2016-09" db="EMBL/GenBank/DDBJ databases">
        <title>Alteromonas lipolytica, a new species isolated from sea water.</title>
        <authorList>
            <person name="Wu Y.-H."/>
            <person name="Cheng H."/>
            <person name="Xu X.-W."/>
        </authorList>
    </citation>
    <scope>NUCLEOTIDE SEQUENCE [LARGE SCALE GENOMIC DNA]</scope>
    <source>
        <strain evidence="1 2">JW12</strain>
    </source>
</reference>